<name>A0ABV5KXY7_9BACL</name>
<dbReference type="NCBIfam" id="TIGR01593">
    <property type="entry name" value="holin_tox_secr"/>
    <property type="match status" value="1"/>
</dbReference>
<evidence type="ECO:0000256" key="4">
    <source>
        <dbReference type="ARBA" id="ARBA00023136"/>
    </source>
</evidence>
<reference evidence="7 8" key="1">
    <citation type="submission" date="2024-09" db="EMBL/GenBank/DDBJ databases">
        <authorList>
            <person name="Sun Q."/>
            <person name="Mori K."/>
        </authorList>
    </citation>
    <scope>NUCLEOTIDE SEQUENCE [LARGE SCALE GENOMIC DNA]</scope>
    <source>
        <strain evidence="7 8">TISTR 2452</strain>
    </source>
</reference>
<dbReference type="RefSeq" id="WP_377500940.1">
    <property type="nucleotide sequence ID" value="NZ_JBHMDO010000047.1"/>
</dbReference>
<evidence type="ECO:0000256" key="5">
    <source>
        <dbReference type="ARBA" id="ARBA00023600"/>
    </source>
</evidence>
<evidence type="ECO:0000256" key="6">
    <source>
        <dbReference type="SAM" id="Phobius"/>
    </source>
</evidence>
<protein>
    <submittedName>
        <fullName evidence="7">Holin family protein</fullName>
    </submittedName>
</protein>
<comment type="subcellular location">
    <subcellularLocation>
        <location evidence="1">Membrane</location>
        <topology evidence="1">Multi-pass membrane protein</topology>
    </subcellularLocation>
</comment>
<evidence type="ECO:0000313" key="8">
    <source>
        <dbReference type="Proteomes" id="UP001589747"/>
    </source>
</evidence>
<gene>
    <name evidence="7" type="ORF">ACFFSY_29425</name>
</gene>
<evidence type="ECO:0000256" key="1">
    <source>
        <dbReference type="ARBA" id="ARBA00004141"/>
    </source>
</evidence>
<keyword evidence="2 6" id="KW-0812">Transmembrane</keyword>
<proteinExistence type="inferred from homology"/>
<keyword evidence="4 6" id="KW-0472">Membrane</keyword>
<comment type="caution">
    <text evidence="7">The sequence shown here is derived from an EMBL/GenBank/DDBJ whole genome shotgun (WGS) entry which is preliminary data.</text>
</comment>
<evidence type="ECO:0000256" key="2">
    <source>
        <dbReference type="ARBA" id="ARBA00022692"/>
    </source>
</evidence>
<keyword evidence="8" id="KW-1185">Reference proteome</keyword>
<dbReference type="Proteomes" id="UP001589747">
    <property type="component" value="Unassembled WGS sequence"/>
</dbReference>
<dbReference type="Pfam" id="PF05105">
    <property type="entry name" value="Phage_holin_4_1"/>
    <property type="match status" value="1"/>
</dbReference>
<dbReference type="InterPro" id="IPR006480">
    <property type="entry name" value="Phage_holin_4_1"/>
</dbReference>
<accession>A0ABV5KXY7</accession>
<feature type="transmembrane region" description="Helical" evidence="6">
    <location>
        <begin position="46"/>
        <end position="66"/>
    </location>
</feature>
<keyword evidence="3 6" id="KW-1133">Transmembrane helix</keyword>
<evidence type="ECO:0000256" key="3">
    <source>
        <dbReference type="ARBA" id="ARBA00022989"/>
    </source>
</evidence>
<sequence length="158" mass="16831">MNQIKEMGTVILTAAVGTNGKETAIGGAIASIGVIATDWLGGWDKALQVLIVLMVADYVTGVLGAIKNKKVNSDVMFWGGIRKAVVLFIVGLASLLDEWIQPGAPIFRTAAIYFYGGREGLSVVENLGTIGVPLPGKIRDFLEQLSEKGNAKNEDQRV</sequence>
<evidence type="ECO:0000313" key="7">
    <source>
        <dbReference type="EMBL" id="MFB9330084.1"/>
    </source>
</evidence>
<comment type="similarity">
    <text evidence="5">Belongs to the bacteriophage holin family. Cp-1 holin subfamily.</text>
</comment>
<dbReference type="EMBL" id="JBHMDO010000047">
    <property type="protein sequence ID" value="MFB9330084.1"/>
    <property type="molecule type" value="Genomic_DNA"/>
</dbReference>
<organism evidence="7 8">
    <name type="scientific">Paenibacillus aurantiacus</name>
    <dbReference type="NCBI Taxonomy" id="1936118"/>
    <lineage>
        <taxon>Bacteria</taxon>
        <taxon>Bacillati</taxon>
        <taxon>Bacillota</taxon>
        <taxon>Bacilli</taxon>
        <taxon>Bacillales</taxon>
        <taxon>Paenibacillaceae</taxon>
        <taxon>Paenibacillus</taxon>
    </lineage>
</organism>